<evidence type="ECO:0000313" key="2">
    <source>
        <dbReference type="Proteomes" id="UP001060085"/>
    </source>
</evidence>
<sequence>MTRAWINKLKASNGNEDNVMVAYMEEALKNNKDYSREQFDVKMAKYGREGTLPPMVALPLPSPVGFCQPMLENLIPTTDGKFPMFLIGTLNLKILNRGSSREGGDPWEGAESKLQSKVGLH</sequence>
<reference evidence="2" key="1">
    <citation type="journal article" date="2023" name="Nat. Plants">
        <title>Single-cell RNA sequencing provides a high-resolution roadmap for understanding the multicellular compartmentation of specialized metabolism.</title>
        <authorList>
            <person name="Sun S."/>
            <person name="Shen X."/>
            <person name="Li Y."/>
            <person name="Li Y."/>
            <person name="Wang S."/>
            <person name="Li R."/>
            <person name="Zhang H."/>
            <person name="Shen G."/>
            <person name="Guo B."/>
            <person name="Wei J."/>
            <person name="Xu J."/>
            <person name="St-Pierre B."/>
            <person name="Chen S."/>
            <person name="Sun C."/>
        </authorList>
    </citation>
    <scope>NUCLEOTIDE SEQUENCE [LARGE SCALE GENOMIC DNA]</scope>
</reference>
<keyword evidence="2" id="KW-1185">Reference proteome</keyword>
<gene>
    <name evidence="1" type="ORF">M9H77_17475</name>
</gene>
<dbReference type="EMBL" id="CM044704">
    <property type="protein sequence ID" value="KAI5667622.1"/>
    <property type="molecule type" value="Genomic_DNA"/>
</dbReference>
<name>A0ACC0B4P6_CATRO</name>
<dbReference type="Proteomes" id="UP001060085">
    <property type="component" value="Linkage Group LG04"/>
</dbReference>
<comment type="caution">
    <text evidence="1">The sequence shown here is derived from an EMBL/GenBank/DDBJ whole genome shotgun (WGS) entry which is preliminary data.</text>
</comment>
<proteinExistence type="predicted"/>
<accession>A0ACC0B4P6</accession>
<protein>
    <submittedName>
        <fullName evidence="1">Uncharacterized protein</fullName>
    </submittedName>
</protein>
<organism evidence="1 2">
    <name type="scientific">Catharanthus roseus</name>
    <name type="common">Madagascar periwinkle</name>
    <name type="synonym">Vinca rosea</name>
    <dbReference type="NCBI Taxonomy" id="4058"/>
    <lineage>
        <taxon>Eukaryota</taxon>
        <taxon>Viridiplantae</taxon>
        <taxon>Streptophyta</taxon>
        <taxon>Embryophyta</taxon>
        <taxon>Tracheophyta</taxon>
        <taxon>Spermatophyta</taxon>
        <taxon>Magnoliopsida</taxon>
        <taxon>eudicotyledons</taxon>
        <taxon>Gunneridae</taxon>
        <taxon>Pentapetalae</taxon>
        <taxon>asterids</taxon>
        <taxon>lamiids</taxon>
        <taxon>Gentianales</taxon>
        <taxon>Apocynaceae</taxon>
        <taxon>Rauvolfioideae</taxon>
        <taxon>Vinceae</taxon>
        <taxon>Catharanthinae</taxon>
        <taxon>Catharanthus</taxon>
    </lineage>
</organism>
<evidence type="ECO:0000313" key="1">
    <source>
        <dbReference type="EMBL" id="KAI5667622.1"/>
    </source>
</evidence>